<sequence>MAAVLGMGRMDGTVTKDNKLMGGGRWRNTDFFRRYFPKATGKKKASRTMIQDAILEILKRNKKKMKKVAEENEGSDESEDIEETEETEDNEETDESKDCDENEDDEDLVRLIGLFLCTAFFFTTKEADKLSEKYIGLVSDLERSRNVSWPDLIHNFLEEQLNKHMGDEQVKHTNGCVTYLLIWFAEHTHIVKPVNIRNKKEYIPRAARWNLTAICDALLKDMDTLEFE</sequence>
<dbReference type="AlphaFoldDB" id="A0AA41SHB5"/>
<feature type="compositionally biased region" description="Acidic residues" evidence="1">
    <location>
        <begin position="71"/>
        <end position="103"/>
    </location>
</feature>
<organism evidence="2 3">
    <name type="scientific">Papaver nudicaule</name>
    <name type="common">Iceland poppy</name>
    <dbReference type="NCBI Taxonomy" id="74823"/>
    <lineage>
        <taxon>Eukaryota</taxon>
        <taxon>Viridiplantae</taxon>
        <taxon>Streptophyta</taxon>
        <taxon>Embryophyta</taxon>
        <taxon>Tracheophyta</taxon>
        <taxon>Spermatophyta</taxon>
        <taxon>Magnoliopsida</taxon>
        <taxon>Ranunculales</taxon>
        <taxon>Papaveraceae</taxon>
        <taxon>Papaveroideae</taxon>
        <taxon>Papaver</taxon>
    </lineage>
</organism>
<keyword evidence="3" id="KW-1185">Reference proteome</keyword>
<feature type="non-terminal residue" evidence="2">
    <location>
        <position position="228"/>
    </location>
</feature>
<gene>
    <name evidence="2" type="ORF">MKW94_000289</name>
</gene>
<dbReference type="EMBL" id="JAJJMA010161340">
    <property type="protein sequence ID" value="MCL7035834.1"/>
    <property type="molecule type" value="Genomic_DNA"/>
</dbReference>
<reference evidence="2" key="1">
    <citation type="submission" date="2022-03" db="EMBL/GenBank/DDBJ databases">
        <title>A functionally conserved STORR gene fusion in Papaver species that diverged 16.8 million years ago.</title>
        <authorList>
            <person name="Catania T."/>
        </authorList>
    </citation>
    <scope>NUCLEOTIDE SEQUENCE</scope>
    <source>
        <strain evidence="2">S-191538</strain>
    </source>
</reference>
<feature type="region of interest" description="Disordered" evidence="1">
    <location>
        <begin position="66"/>
        <end position="103"/>
    </location>
</feature>
<evidence type="ECO:0000313" key="2">
    <source>
        <dbReference type="EMBL" id="MCL7035834.1"/>
    </source>
</evidence>
<name>A0AA41SHB5_PAPNU</name>
<evidence type="ECO:0000256" key="1">
    <source>
        <dbReference type="SAM" id="MobiDB-lite"/>
    </source>
</evidence>
<protein>
    <submittedName>
        <fullName evidence="2">Uncharacterized protein</fullName>
    </submittedName>
</protein>
<accession>A0AA41SHB5</accession>
<evidence type="ECO:0000313" key="3">
    <source>
        <dbReference type="Proteomes" id="UP001177140"/>
    </source>
</evidence>
<dbReference type="Proteomes" id="UP001177140">
    <property type="component" value="Unassembled WGS sequence"/>
</dbReference>
<comment type="caution">
    <text evidence="2">The sequence shown here is derived from an EMBL/GenBank/DDBJ whole genome shotgun (WGS) entry which is preliminary data.</text>
</comment>
<proteinExistence type="predicted"/>